<evidence type="ECO:0000256" key="2">
    <source>
        <dbReference type="SAM" id="SignalP"/>
    </source>
</evidence>
<dbReference type="GeneID" id="73472617"/>
<protein>
    <recommendedName>
        <fullName evidence="8">Bud site selection protein RAX2</fullName>
    </recommendedName>
</protein>
<gene>
    <name evidence="6" type="ORF">J8A68_005817</name>
</gene>
<feature type="domain" description="Rax2-like third" evidence="5">
    <location>
        <begin position="457"/>
        <end position="619"/>
    </location>
</feature>
<evidence type="ECO:0008006" key="8">
    <source>
        <dbReference type="Google" id="ProtNLM"/>
    </source>
</evidence>
<feature type="domain" description="Rax2-like second" evidence="4">
    <location>
        <begin position="257"/>
        <end position="445"/>
    </location>
</feature>
<keyword evidence="2" id="KW-0732">Signal</keyword>
<dbReference type="GO" id="GO:1902929">
    <property type="term" value="C:plasma membrane of growing cell tip"/>
    <property type="evidence" value="ECO:0007669"/>
    <property type="project" value="TreeGrafter"/>
</dbReference>
<dbReference type="PANTHER" id="PTHR31778:SF2">
    <property type="entry name" value="BUD SITE SELECTION PROTEIN RAX2"/>
    <property type="match status" value="1"/>
</dbReference>
<dbReference type="Pfam" id="PF20842">
    <property type="entry name" value="Rax2_2"/>
    <property type="match status" value="1"/>
</dbReference>
<organism evidence="6 7">
    <name type="scientific">[Candida] subhashii</name>
    <dbReference type="NCBI Taxonomy" id="561895"/>
    <lineage>
        <taxon>Eukaryota</taxon>
        <taxon>Fungi</taxon>
        <taxon>Dikarya</taxon>
        <taxon>Ascomycota</taxon>
        <taxon>Saccharomycotina</taxon>
        <taxon>Pichiomycetes</taxon>
        <taxon>Debaryomycetaceae</taxon>
        <taxon>Spathaspora</taxon>
    </lineage>
</organism>
<feature type="domain" description="Rax2-like C-terminal" evidence="3">
    <location>
        <begin position="1006"/>
        <end position="1269"/>
    </location>
</feature>
<keyword evidence="7" id="KW-1185">Reference proteome</keyword>
<evidence type="ECO:0000313" key="6">
    <source>
        <dbReference type="EMBL" id="KAG7660700.1"/>
    </source>
</evidence>
<feature type="chain" id="PRO_5035212193" description="Bud site selection protein RAX2" evidence="2">
    <location>
        <begin position="22"/>
        <end position="1349"/>
    </location>
</feature>
<dbReference type="GO" id="GO:0000282">
    <property type="term" value="P:cellular bud site selection"/>
    <property type="evidence" value="ECO:0007669"/>
    <property type="project" value="TreeGrafter"/>
</dbReference>
<accession>A0A8J5QLG2</accession>
<dbReference type="RefSeq" id="XP_049260933.1">
    <property type="nucleotide sequence ID" value="XM_049409924.1"/>
</dbReference>
<keyword evidence="1" id="KW-0472">Membrane</keyword>
<dbReference type="Pfam" id="PF20843">
    <property type="entry name" value="Rax2_3"/>
    <property type="match status" value="1"/>
</dbReference>
<dbReference type="InterPro" id="IPR024982">
    <property type="entry name" value="Rax2-like_C"/>
</dbReference>
<feature type="signal peptide" evidence="2">
    <location>
        <begin position="1"/>
        <end position="21"/>
    </location>
</feature>
<name>A0A8J5QLG2_9ASCO</name>
<dbReference type="GO" id="GO:0005621">
    <property type="term" value="C:cellular bud scar"/>
    <property type="evidence" value="ECO:0007669"/>
    <property type="project" value="TreeGrafter"/>
</dbReference>
<dbReference type="Proteomes" id="UP000694255">
    <property type="component" value="Unassembled WGS sequence"/>
</dbReference>
<comment type="caution">
    <text evidence="6">The sequence shown here is derived from an EMBL/GenBank/DDBJ whole genome shotgun (WGS) entry which is preliminary data.</text>
</comment>
<evidence type="ECO:0000259" key="5">
    <source>
        <dbReference type="Pfam" id="PF20843"/>
    </source>
</evidence>
<dbReference type="OrthoDB" id="2503993at2759"/>
<keyword evidence="1" id="KW-0812">Transmembrane</keyword>
<reference evidence="6 7" key="1">
    <citation type="journal article" date="2021" name="DNA Res.">
        <title>Genome analysis of Candida subhashii reveals its hybrid nature and dual mitochondrial genome conformations.</title>
        <authorList>
            <person name="Mixao V."/>
            <person name="Hegedusova E."/>
            <person name="Saus E."/>
            <person name="Pryszcz L.P."/>
            <person name="Cillingova A."/>
            <person name="Nosek J."/>
            <person name="Gabaldon T."/>
        </authorList>
    </citation>
    <scope>NUCLEOTIDE SEQUENCE [LARGE SCALE GENOMIC DNA]</scope>
    <source>
        <strain evidence="6 7">CBS 10753</strain>
    </source>
</reference>
<dbReference type="GO" id="GO:0005935">
    <property type="term" value="C:cellular bud neck"/>
    <property type="evidence" value="ECO:0007669"/>
    <property type="project" value="TreeGrafter"/>
</dbReference>
<feature type="transmembrane region" description="Helical" evidence="1">
    <location>
        <begin position="1283"/>
        <end position="1309"/>
    </location>
</feature>
<dbReference type="Pfam" id="PF12768">
    <property type="entry name" value="Rax2"/>
    <property type="match status" value="1"/>
</dbReference>
<dbReference type="InterPro" id="IPR048265">
    <property type="entry name" value="Rax2-like_third"/>
</dbReference>
<sequence>MLSSYKYLLLISLQLISAVVAEDFFQQVPHPQLNYESLGDRIGLFGSFNALSFYSFVNASSFIQQQQQNTTTRNSKRDDEEPSNGLYVQDITSNNSKRFADLNGDIYQLDSLSDETIVINGNFTTFNNQSVVPPIIYNITSNSITPIFKDKPTGSVKTLYVDNNLIYLGGDFEYNNNTGAAIYDHSKNGLYLTPFQGFGDGAVVNSIAKIGGDGKSDQGSIIFGGKFDTLGLSDLLVHNITGNANSTTNQTDTSIITAEQMISLRQGHFTSVNGAAGNNDGSLICPALNPVWSALPDSGAEWTVQLPSEMINTSPTKVRIYIPDSTDGTSLFRLYTLPNDGIMNLTYIDPATNEMKFCDASCPLSSFTNLKSAVESNIKNADNLNEDDVYVDENDGTYFKYYEPTTKTKTLGYGSNFQEFALVNEVGIDSARITIIDWYGNQALLGGVQFYSNSITVFGDNVLNEPNCDGEFNAETTNYATINSGDFKSIRDISPGNAAIQRNYLVAQDTSAKLTLYPNITYSGDYSLLFYTPGCTFDNSCAQRSVVNVSVIDNENKILSSTMISQNNNEDKFDYLFDGHIEGSDVGNGKARIEISFNSEITPGTAAPWVVVEKAVANIISLDNYSESNSTSSSRRRNNNGLEYIEINGLFEYSLGNFTNFDESLVHYKSGNNDIISLNNTFVGNSSINVLSGQLSTDTTIEQVTFQDDSLLILGDLKSGSENLTLTNSNLVRLTVDSYGDNQTKIDLPTRLRKRDDQIILGGTFNNSISRLVDINDGVLAIGQFSLQSDSMENLATGTSINQSNNFAIYSKDKWYGFGNEYVNADFTNFANVTLNKIEYYVFSTSDGSVFKTWDNTNSEWVEDTNQQLSLTQAIKISETQQILGGSSFESMNFYNIDQAYISNATFNAFGIDIPVKNDDFSISCSFYVNESMSVVGGRFETENETTTNIGFISNTSPNNTIVPLNGDINWGNTTIQALYVDSNYDYLFIGVSGQVELTSSNVTGLVVYDLKNNTFASFQPAALSTSNNDQIEINSLVFYDKGNSLLVGGRFDQAGSLPCPSLCIYDITNTRWLAPQAQVEQTPVDVNGTVTDMRFYQSDQVLIGGNSLSMNNTEYDFITYNFDTGAFNTKDTLNSLGKPIDSFVISDISNSNLNGRMVAYGSDFVSGFDGSEWKRIDDAIDYSKVTQFNDLKLLPVSTARSNNDTYFDKNQILALAGTFTLKNYGLVNMALYNGTTWIPYVFTATNDNFIGDIKSILIDDNYRFQSSKDLTSLDNFLSRGKVVGISLACAVGATAALGLLFVIPYFAFFRRKNNRDYSVASKRIQEQEMMQTIKPEDLLHEIDLQRHH</sequence>
<evidence type="ECO:0000313" key="7">
    <source>
        <dbReference type="Proteomes" id="UP000694255"/>
    </source>
</evidence>
<dbReference type="EMBL" id="JAGSYN010000275">
    <property type="protein sequence ID" value="KAG7660700.1"/>
    <property type="molecule type" value="Genomic_DNA"/>
</dbReference>
<keyword evidence="1" id="KW-1133">Transmembrane helix</keyword>
<proteinExistence type="predicted"/>
<dbReference type="InterPro" id="IPR048266">
    <property type="entry name" value="Rax2-like_second"/>
</dbReference>
<evidence type="ECO:0000256" key="1">
    <source>
        <dbReference type="SAM" id="Phobius"/>
    </source>
</evidence>
<evidence type="ECO:0000259" key="4">
    <source>
        <dbReference type="Pfam" id="PF20842"/>
    </source>
</evidence>
<dbReference type="PANTHER" id="PTHR31778">
    <property type="entry name" value="BUD SITE SELECTION PROTEIN RAX2"/>
    <property type="match status" value="1"/>
</dbReference>
<evidence type="ECO:0000259" key="3">
    <source>
        <dbReference type="Pfam" id="PF12768"/>
    </source>
</evidence>